<proteinExistence type="predicted"/>
<evidence type="ECO:0008006" key="3">
    <source>
        <dbReference type="Google" id="ProtNLM"/>
    </source>
</evidence>
<comment type="caution">
    <text evidence="1">The sequence shown here is derived from an EMBL/GenBank/DDBJ whole genome shotgun (WGS) entry which is preliminary data.</text>
</comment>
<keyword evidence="2" id="KW-1185">Reference proteome</keyword>
<evidence type="ECO:0000313" key="1">
    <source>
        <dbReference type="EMBL" id="MDA0140707.1"/>
    </source>
</evidence>
<evidence type="ECO:0000313" key="2">
    <source>
        <dbReference type="Proteomes" id="UP001147700"/>
    </source>
</evidence>
<name>A0ABT4RQ58_9ACTN</name>
<accession>A0ABT4RQ58</accession>
<reference evidence="1" key="1">
    <citation type="submission" date="2022-10" db="EMBL/GenBank/DDBJ databases">
        <title>The WGS of Solirubrobacter sp. CPCC 204708.</title>
        <authorList>
            <person name="Jiang Z."/>
        </authorList>
    </citation>
    <scope>NUCLEOTIDE SEQUENCE</scope>
    <source>
        <strain evidence="1">CPCC 204708</strain>
    </source>
</reference>
<dbReference type="EMBL" id="JAPCID010000043">
    <property type="protein sequence ID" value="MDA0140707.1"/>
    <property type="molecule type" value="Genomic_DNA"/>
</dbReference>
<dbReference type="RefSeq" id="WP_202958294.1">
    <property type="nucleotide sequence ID" value="NZ_JAPCID010000043.1"/>
</dbReference>
<dbReference type="Proteomes" id="UP001147700">
    <property type="component" value="Unassembled WGS sequence"/>
</dbReference>
<gene>
    <name evidence="1" type="ORF">OJ962_24640</name>
</gene>
<organism evidence="1 2">
    <name type="scientific">Solirubrobacter deserti</name>
    <dbReference type="NCBI Taxonomy" id="2282478"/>
    <lineage>
        <taxon>Bacteria</taxon>
        <taxon>Bacillati</taxon>
        <taxon>Actinomycetota</taxon>
        <taxon>Thermoleophilia</taxon>
        <taxon>Solirubrobacterales</taxon>
        <taxon>Solirubrobacteraceae</taxon>
        <taxon>Solirubrobacter</taxon>
    </lineage>
</organism>
<sequence>MAFHRDASDPLQQGERIGRVHEELRLRSRVVSMGTLACPRCDAPVSPGGRALSPAEPIGCPFCGESGRVRDFLSLEAPTRAAHVEIVISPRGARGAG</sequence>
<protein>
    <recommendedName>
        <fullName evidence="3">Zinc ribbon domain-containing protein</fullName>
    </recommendedName>
</protein>